<sequence>MSPVTALIIVAAGGVLFALGGAYVARRQAKWMADFYTQQNKDNEQ</sequence>
<accession>A0ABM8TB08</accession>
<name>A0ABM8TB08_9BURK</name>
<reference evidence="2 3" key="1">
    <citation type="submission" date="2021-03" db="EMBL/GenBank/DDBJ databases">
        <authorList>
            <person name="Peeters C."/>
        </authorList>
    </citation>
    <scope>NUCLEOTIDE SEQUENCE [LARGE SCALE GENOMIC DNA]</scope>
    <source>
        <strain evidence="2 3">LMG 26411</strain>
    </source>
</reference>
<feature type="transmembrane region" description="Helical" evidence="1">
    <location>
        <begin position="6"/>
        <end position="25"/>
    </location>
</feature>
<protein>
    <submittedName>
        <fullName evidence="2">Uncharacterized protein</fullName>
    </submittedName>
</protein>
<gene>
    <name evidence="2" type="ORF">LMG26411_00572</name>
</gene>
<evidence type="ECO:0000313" key="3">
    <source>
        <dbReference type="Proteomes" id="UP000672657"/>
    </source>
</evidence>
<dbReference type="EMBL" id="CAJPVI010000002">
    <property type="protein sequence ID" value="CAG2132187.1"/>
    <property type="molecule type" value="Genomic_DNA"/>
</dbReference>
<dbReference type="Proteomes" id="UP000672657">
    <property type="component" value="Unassembled WGS sequence"/>
</dbReference>
<keyword evidence="1" id="KW-0812">Transmembrane</keyword>
<organism evidence="2 3">
    <name type="scientific">Cupriavidus numazuensis</name>
    <dbReference type="NCBI Taxonomy" id="221992"/>
    <lineage>
        <taxon>Bacteria</taxon>
        <taxon>Pseudomonadati</taxon>
        <taxon>Pseudomonadota</taxon>
        <taxon>Betaproteobacteria</taxon>
        <taxon>Burkholderiales</taxon>
        <taxon>Burkholderiaceae</taxon>
        <taxon>Cupriavidus</taxon>
    </lineage>
</organism>
<keyword evidence="1" id="KW-1133">Transmembrane helix</keyword>
<evidence type="ECO:0000313" key="2">
    <source>
        <dbReference type="EMBL" id="CAG2132187.1"/>
    </source>
</evidence>
<dbReference type="RefSeq" id="WP_211951790.1">
    <property type="nucleotide sequence ID" value="NZ_CAJPVI010000002.1"/>
</dbReference>
<comment type="caution">
    <text evidence="2">The sequence shown here is derived from an EMBL/GenBank/DDBJ whole genome shotgun (WGS) entry which is preliminary data.</text>
</comment>
<proteinExistence type="predicted"/>
<keyword evidence="1" id="KW-0472">Membrane</keyword>
<keyword evidence="3" id="KW-1185">Reference proteome</keyword>
<evidence type="ECO:0000256" key="1">
    <source>
        <dbReference type="SAM" id="Phobius"/>
    </source>
</evidence>